<proteinExistence type="predicted"/>
<reference evidence="1" key="1">
    <citation type="submission" date="2014-09" db="EMBL/GenBank/DDBJ databases">
        <authorList>
            <person name="Magalhaes I.L.F."/>
            <person name="Oliveira U."/>
            <person name="Santos F.R."/>
            <person name="Vidigal T.H.D.A."/>
            <person name="Brescovit A.D."/>
            <person name="Santos A.J."/>
        </authorList>
    </citation>
    <scope>NUCLEOTIDE SEQUENCE</scope>
    <source>
        <tissue evidence="1">Shoot tissue taken approximately 20 cm above the soil surface</tissue>
    </source>
</reference>
<protein>
    <submittedName>
        <fullName evidence="1">Uncharacterized protein</fullName>
    </submittedName>
</protein>
<accession>A0A0A9E7K4</accession>
<sequence>MKPTRRGRHSSPSQSPVALQLTMMFFAWEVTTNSPLWPLISPPPVTPACCIPISTAQINHKLKLFRQGFATIYIFLENLIKL</sequence>
<name>A0A0A9E7K4_ARUDO</name>
<organism evidence="1">
    <name type="scientific">Arundo donax</name>
    <name type="common">Giant reed</name>
    <name type="synonym">Donax arundinaceus</name>
    <dbReference type="NCBI Taxonomy" id="35708"/>
    <lineage>
        <taxon>Eukaryota</taxon>
        <taxon>Viridiplantae</taxon>
        <taxon>Streptophyta</taxon>
        <taxon>Embryophyta</taxon>
        <taxon>Tracheophyta</taxon>
        <taxon>Spermatophyta</taxon>
        <taxon>Magnoliopsida</taxon>
        <taxon>Liliopsida</taxon>
        <taxon>Poales</taxon>
        <taxon>Poaceae</taxon>
        <taxon>PACMAD clade</taxon>
        <taxon>Arundinoideae</taxon>
        <taxon>Arundineae</taxon>
        <taxon>Arundo</taxon>
    </lineage>
</organism>
<reference evidence="1" key="2">
    <citation type="journal article" date="2015" name="Data Brief">
        <title>Shoot transcriptome of the giant reed, Arundo donax.</title>
        <authorList>
            <person name="Barrero R.A."/>
            <person name="Guerrero F.D."/>
            <person name="Moolhuijzen P."/>
            <person name="Goolsby J.A."/>
            <person name="Tidwell J."/>
            <person name="Bellgard S.E."/>
            <person name="Bellgard M.I."/>
        </authorList>
    </citation>
    <scope>NUCLEOTIDE SEQUENCE</scope>
    <source>
        <tissue evidence="1">Shoot tissue taken approximately 20 cm above the soil surface</tissue>
    </source>
</reference>
<dbReference type="AlphaFoldDB" id="A0A0A9E7K4"/>
<dbReference type="EMBL" id="GBRH01201151">
    <property type="protein sequence ID" value="JAD96744.1"/>
    <property type="molecule type" value="Transcribed_RNA"/>
</dbReference>
<evidence type="ECO:0000313" key="1">
    <source>
        <dbReference type="EMBL" id="JAD96744.1"/>
    </source>
</evidence>